<name>A0A6A6VMR8_9PLEO</name>
<feature type="compositionally biased region" description="Basic and acidic residues" evidence="1">
    <location>
        <begin position="289"/>
        <end position="298"/>
    </location>
</feature>
<protein>
    <recommendedName>
        <fullName evidence="6">Mid2 domain-containing protein</fullName>
    </recommendedName>
</protein>
<feature type="chain" id="PRO_5025596912" description="Mid2 domain-containing protein" evidence="3">
    <location>
        <begin position="27"/>
        <end position="298"/>
    </location>
</feature>
<evidence type="ECO:0008006" key="6">
    <source>
        <dbReference type="Google" id="ProtNLM"/>
    </source>
</evidence>
<feature type="compositionally biased region" description="Low complexity" evidence="1">
    <location>
        <begin position="165"/>
        <end position="192"/>
    </location>
</feature>
<accession>A0A6A6VMR8</accession>
<evidence type="ECO:0000256" key="3">
    <source>
        <dbReference type="SAM" id="SignalP"/>
    </source>
</evidence>
<reference evidence="4" key="1">
    <citation type="journal article" date="2020" name="Stud. Mycol.">
        <title>101 Dothideomycetes genomes: a test case for predicting lifestyles and emergence of pathogens.</title>
        <authorList>
            <person name="Haridas S."/>
            <person name="Albert R."/>
            <person name="Binder M."/>
            <person name="Bloem J."/>
            <person name="Labutti K."/>
            <person name="Salamov A."/>
            <person name="Andreopoulos B."/>
            <person name="Baker S."/>
            <person name="Barry K."/>
            <person name="Bills G."/>
            <person name="Bluhm B."/>
            <person name="Cannon C."/>
            <person name="Castanera R."/>
            <person name="Culley D."/>
            <person name="Daum C."/>
            <person name="Ezra D."/>
            <person name="Gonzalez J."/>
            <person name="Henrissat B."/>
            <person name="Kuo A."/>
            <person name="Liang C."/>
            <person name="Lipzen A."/>
            <person name="Lutzoni F."/>
            <person name="Magnuson J."/>
            <person name="Mondo S."/>
            <person name="Nolan M."/>
            <person name="Ohm R."/>
            <person name="Pangilinan J."/>
            <person name="Park H.-J."/>
            <person name="Ramirez L."/>
            <person name="Alfaro M."/>
            <person name="Sun H."/>
            <person name="Tritt A."/>
            <person name="Yoshinaga Y."/>
            <person name="Zwiers L.-H."/>
            <person name="Turgeon B."/>
            <person name="Goodwin S."/>
            <person name="Spatafora J."/>
            <person name="Crous P."/>
            <person name="Grigoriev I."/>
        </authorList>
    </citation>
    <scope>NUCLEOTIDE SEQUENCE</scope>
    <source>
        <strain evidence="4">CBS 119925</strain>
    </source>
</reference>
<keyword evidence="2" id="KW-0812">Transmembrane</keyword>
<keyword evidence="2" id="KW-0472">Membrane</keyword>
<evidence type="ECO:0000313" key="5">
    <source>
        <dbReference type="Proteomes" id="UP000799440"/>
    </source>
</evidence>
<evidence type="ECO:0000313" key="4">
    <source>
        <dbReference type="EMBL" id="KAF2750501.1"/>
    </source>
</evidence>
<dbReference type="EMBL" id="MU006564">
    <property type="protein sequence ID" value="KAF2750501.1"/>
    <property type="molecule type" value="Genomic_DNA"/>
</dbReference>
<gene>
    <name evidence="4" type="ORF">M011DRAFT_456368</name>
</gene>
<sequence length="298" mass="30976">MPLIISPRSLFLLLLLLLIAPFDTFAQKCYALDGTELDTSFKPCNPTAEHSGCCATNRSSGPNDLCLDSGLCMAPAGDAVGTISQAGCTDPTFQAPGCPKVCPDVASTDAAVQAYTLQSCGVGVYCCRASTSTTNCCANASSPKFRPTALGAVVLPSPLASLPIPSPSSTPSSELPASSSTPSPTSAPQSSAKEIASCPTPKQLNIAVLGGAIGSALGSIILALSGVLYLVWKRERRWKRLKEHYEEQFGMNWAYRRTVVVEKAGDEKRRDSEEVESVGVGVGVGAGEGRSEGGREGV</sequence>
<keyword evidence="5" id="KW-1185">Reference proteome</keyword>
<keyword evidence="3" id="KW-0732">Signal</keyword>
<feature type="region of interest" description="Disordered" evidence="1">
    <location>
        <begin position="266"/>
        <end position="298"/>
    </location>
</feature>
<proteinExistence type="predicted"/>
<dbReference type="OrthoDB" id="5215637at2759"/>
<feature type="transmembrane region" description="Helical" evidence="2">
    <location>
        <begin position="206"/>
        <end position="232"/>
    </location>
</feature>
<feature type="region of interest" description="Disordered" evidence="1">
    <location>
        <begin position="165"/>
        <end position="194"/>
    </location>
</feature>
<keyword evidence="2" id="KW-1133">Transmembrane helix</keyword>
<evidence type="ECO:0000256" key="1">
    <source>
        <dbReference type="SAM" id="MobiDB-lite"/>
    </source>
</evidence>
<dbReference type="AlphaFoldDB" id="A0A6A6VMR8"/>
<evidence type="ECO:0000256" key="2">
    <source>
        <dbReference type="SAM" id="Phobius"/>
    </source>
</evidence>
<organism evidence="4 5">
    <name type="scientific">Sporormia fimetaria CBS 119925</name>
    <dbReference type="NCBI Taxonomy" id="1340428"/>
    <lineage>
        <taxon>Eukaryota</taxon>
        <taxon>Fungi</taxon>
        <taxon>Dikarya</taxon>
        <taxon>Ascomycota</taxon>
        <taxon>Pezizomycotina</taxon>
        <taxon>Dothideomycetes</taxon>
        <taxon>Pleosporomycetidae</taxon>
        <taxon>Pleosporales</taxon>
        <taxon>Sporormiaceae</taxon>
        <taxon>Sporormia</taxon>
    </lineage>
</organism>
<feature type="signal peptide" evidence="3">
    <location>
        <begin position="1"/>
        <end position="26"/>
    </location>
</feature>
<dbReference type="Proteomes" id="UP000799440">
    <property type="component" value="Unassembled WGS sequence"/>
</dbReference>